<dbReference type="GO" id="GO:0044218">
    <property type="term" value="C:other organism cell membrane"/>
    <property type="evidence" value="ECO:0007669"/>
    <property type="project" value="UniProtKB-KW"/>
</dbReference>
<dbReference type="InterPro" id="IPR036770">
    <property type="entry name" value="Ankyrin_rpt-contain_sf"/>
</dbReference>
<dbReference type="Proteomes" id="UP000887116">
    <property type="component" value="Unassembled WGS sequence"/>
</dbReference>
<keyword evidence="9" id="KW-0472">Membrane</keyword>
<dbReference type="Pfam" id="PF12796">
    <property type="entry name" value="Ank_2"/>
    <property type="match status" value="1"/>
</dbReference>
<evidence type="ECO:0000256" key="7">
    <source>
        <dbReference type="ARBA" id="ARBA00022699"/>
    </source>
</evidence>
<keyword evidence="7" id="KW-0528">Neurotoxin</keyword>
<evidence type="ECO:0000256" key="1">
    <source>
        <dbReference type="ARBA" id="ARBA00004175"/>
    </source>
</evidence>
<reference evidence="11" key="1">
    <citation type="submission" date="2020-07" db="EMBL/GenBank/DDBJ databases">
        <title>Multicomponent nature underlies the extraordinary mechanical properties of spider dragline silk.</title>
        <authorList>
            <person name="Kono N."/>
            <person name="Nakamura H."/>
            <person name="Mori M."/>
            <person name="Yoshida Y."/>
            <person name="Ohtoshi R."/>
            <person name="Malay A.D."/>
            <person name="Moran D.A.P."/>
            <person name="Tomita M."/>
            <person name="Numata K."/>
            <person name="Arakawa K."/>
        </authorList>
    </citation>
    <scope>NUCLEOTIDE SEQUENCE</scope>
</reference>
<evidence type="ECO:0000256" key="10">
    <source>
        <dbReference type="PROSITE-ProRule" id="PRU00023"/>
    </source>
</evidence>
<keyword evidence="4" id="KW-0964">Secreted</keyword>
<keyword evidence="3" id="KW-0268">Exocytosis</keyword>
<feature type="repeat" description="ANK" evidence="10">
    <location>
        <begin position="37"/>
        <end position="70"/>
    </location>
</feature>
<evidence type="ECO:0000256" key="4">
    <source>
        <dbReference type="ARBA" id="ARBA00022525"/>
    </source>
</evidence>
<proteinExistence type="predicted"/>
<keyword evidence="12" id="KW-1185">Reference proteome</keyword>
<dbReference type="GO" id="GO:0006887">
    <property type="term" value="P:exocytosis"/>
    <property type="evidence" value="ECO:0007669"/>
    <property type="project" value="UniProtKB-KW"/>
</dbReference>
<organism evidence="11 12">
    <name type="scientific">Trichonephila clavata</name>
    <name type="common">Joro spider</name>
    <name type="synonym">Nephila clavata</name>
    <dbReference type="NCBI Taxonomy" id="2740835"/>
    <lineage>
        <taxon>Eukaryota</taxon>
        <taxon>Metazoa</taxon>
        <taxon>Ecdysozoa</taxon>
        <taxon>Arthropoda</taxon>
        <taxon>Chelicerata</taxon>
        <taxon>Arachnida</taxon>
        <taxon>Araneae</taxon>
        <taxon>Araneomorphae</taxon>
        <taxon>Entelegynae</taxon>
        <taxon>Araneoidea</taxon>
        <taxon>Nephilidae</taxon>
        <taxon>Trichonephila</taxon>
    </lineage>
</organism>
<sequence length="105" mass="11862">MQEITRPLHCAVFARSLENVKVLIRGGGEINATQYINGCALLHSACRLGAGIAIIKELVKAGAGVNQLDKYGATPMYYIWESERYGLWIMERMKRRGNFWESKVE</sequence>
<dbReference type="AlphaFoldDB" id="A0A8X6GUI4"/>
<evidence type="ECO:0000256" key="2">
    <source>
        <dbReference type="ARBA" id="ARBA00004613"/>
    </source>
</evidence>
<keyword evidence="10" id="KW-0040">ANK repeat</keyword>
<evidence type="ECO:0000256" key="3">
    <source>
        <dbReference type="ARBA" id="ARBA00022483"/>
    </source>
</evidence>
<dbReference type="OrthoDB" id="366390at2759"/>
<dbReference type="Gene3D" id="1.25.40.20">
    <property type="entry name" value="Ankyrin repeat-containing domain"/>
    <property type="match status" value="1"/>
</dbReference>
<evidence type="ECO:0000313" key="12">
    <source>
        <dbReference type="Proteomes" id="UP000887116"/>
    </source>
</evidence>
<dbReference type="GO" id="GO:0090729">
    <property type="term" value="F:toxin activity"/>
    <property type="evidence" value="ECO:0007669"/>
    <property type="project" value="UniProtKB-KW"/>
</dbReference>
<gene>
    <name evidence="11" type="ORF">TNCT_8881</name>
</gene>
<name>A0A8X6GUI4_TRICU</name>
<dbReference type="GO" id="GO:0005576">
    <property type="term" value="C:extracellular region"/>
    <property type="evidence" value="ECO:0007669"/>
    <property type="project" value="UniProtKB-SubCell"/>
</dbReference>
<protein>
    <submittedName>
        <fullName evidence="11">Ankyrin domain protein</fullName>
    </submittedName>
</protein>
<dbReference type="SMART" id="SM00248">
    <property type="entry name" value="ANK"/>
    <property type="match status" value="2"/>
</dbReference>
<dbReference type="InterPro" id="IPR002110">
    <property type="entry name" value="Ankyrin_rpt"/>
</dbReference>
<comment type="subcellular location">
    <subcellularLocation>
        <location evidence="2">Secreted</location>
    </subcellularLocation>
    <subcellularLocation>
        <location evidence="1">Target cell membrane</location>
    </subcellularLocation>
</comment>
<keyword evidence="8" id="KW-0638">Presynaptic neurotoxin</keyword>
<keyword evidence="9" id="KW-1053">Target membrane</keyword>
<evidence type="ECO:0000313" key="11">
    <source>
        <dbReference type="EMBL" id="GFR09245.1"/>
    </source>
</evidence>
<dbReference type="PROSITE" id="PS50088">
    <property type="entry name" value="ANK_REPEAT"/>
    <property type="match status" value="1"/>
</dbReference>
<evidence type="ECO:0000256" key="8">
    <source>
        <dbReference type="ARBA" id="ARBA00023028"/>
    </source>
</evidence>
<comment type="caution">
    <text evidence="11">The sequence shown here is derived from an EMBL/GenBank/DDBJ whole genome shotgun (WGS) entry which is preliminary data.</text>
</comment>
<evidence type="ECO:0000256" key="6">
    <source>
        <dbReference type="ARBA" id="ARBA00022656"/>
    </source>
</evidence>
<keyword evidence="6" id="KW-0800">Toxin</keyword>
<dbReference type="SUPFAM" id="SSF48403">
    <property type="entry name" value="Ankyrin repeat"/>
    <property type="match status" value="1"/>
</dbReference>
<dbReference type="GO" id="GO:0044231">
    <property type="term" value="C:host cell presynaptic membrane"/>
    <property type="evidence" value="ECO:0007669"/>
    <property type="project" value="UniProtKB-KW"/>
</dbReference>
<evidence type="ECO:0000256" key="9">
    <source>
        <dbReference type="ARBA" id="ARBA00023298"/>
    </source>
</evidence>
<keyword evidence="5" id="KW-1052">Target cell membrane</keyword>
<dbReference type="EMBL" id="BMAO01036242">
    <property type="protein sequence ID" value="GFR09245.1"/>
    <property type="molecule type" value="Genomic_DNA"/>
</dbReference>
<evidence type="ECO:0000256" key="5">
    <source>
        <dbReference type="ARBA" id="ARBA00022537"/>
    </source>
</evidence>
<accession>A0A8X6GUI4</accession>